<keyword evidence="2" id="KW-1185">Reference proteome</keyword>
<sequence length="102" mass="10978">MTEEEGVGFNNATKVEVLEDSLAEGDEFNTQACLGFLIFFSSPQKPLSTTSARVVLLGESLENQRPGHYQEGAVGRSWVAEGLEKDASGSKAQSNPKTELKS</sequence>
<reference evidence="1" key="1">
    <citation type="submission" date="2019-10" db="EMBL/GenBank/DDBJ databases">
        <title>The sequence and de novo assembly of the wild yak genome.</title>
        <authorList>
            <person name="Liu Y."/>
        </authorList>
    </citation>
    <scope>NUCLEOTIDE SEQUENCE [LARGE SCALE GENOMIC DNA]</scope>
    <source>
        <strain evidence="1">WY2019</strain>
    </source>
</reference>
<dbReference type="AlphaFoldDB" id="A0A6B0R2J2"/>
<dbReference type="EMBL" id="VBQZ03000019">
    <property type="protein sequence ID" value="MXQ84055.1"/>
    <property type="molecule type" value="Genomic_DNA"/>
</dbReference>
<organism evidence="1 2">
    <name type="scientific">Bos mutus</name>
    <name type="common">wild yak</name>
    <dbReference type="NCBI Taxonomy" id="72004"/>
    <lineage>
        <taxon>Eukaryota</taxon>
        <taxon>Metazoa</taxon>
        <taxon>Chordata</taxon>
        <taxon>Craniata</taxon>
        <taxon>Vertebrata</taxon>
        <taxon>Euteleostomi</taxon>
        <taxon>Mammalia</taxon>
        <taxon>Eutheria</taxon>
        <taxon>Laurasiatheria</taxon>
        <taxon>Artiodactyla</taxon>
        <taxon>Ruminantia</taxon>
        <taxon>Pecora</taxon>
        <taxon>Bovidae</taxon>
        <taxon>Bovinae</taxon>
        <taxon>Bos</taxon>
    </lineage>
</organism>
<proteinExistence type="predicted"/>
<dbReference type="Proteomes" id="UP000322234">
    <property type="component" value="Unassembled WGS sequence"/>
</dbReference>
<comment type="caution">
    <text evidence="1">The sequence shown here is derived from an EMBL/GenBank/DDBJ whole genome shotgun (WGS) entry which is preliminary data.</text>
</comment>
<name>A0A6B0R2J2_9CETA</name>
<evidence type="ECO:0000313" key="1">
    <source>
        <dbReference type="EMBL" id="MXQ84055.1"/>
    </source>
</evidence>
<protein>
    <submittedName>
        <fullName evidence="1">Uncharacterized protein</fullName>
    </submittedName>
</protein>
<gene>
    <name evidence="1" type="ORF">E5288_WYG012091</name>
</gene>
<accession>A0A6B0R2J2</accession>
<evidence type="ECO:0000313" key="2">
    <source>
        <dbReference type="Proteomes" id="UP000322234"/>
    </source>
</evidence>